<comment type="caution">
    <text evidence="2">The sequence shown here is derived from an EMBL/GenBank/DDBJ whole genome shotgun (WGS) entry which is preliminary data.</text>
</comment>
<dbReference type="SMART" id="SM00568">
    <property type="entry name" value="GRAM"/>
    <property type="match status" value="1"/>
</dbReference>
<protein>
    <submittedName>
        <fullName evidence="2">TBC1 domain member 8B</fullName>
    </submittedName>
</protein>
<evidence type="ECO:0000313" key="2">
    <source>
        <dbReference type="EMBL" id="KAK7070167.1"/>
    </source>
</evidence>
<evidence type="ECO:0000313" key="3">
    <source>
        <dbReference type="Proteomes" id="UP001381693"/>
    </source>
</evidence>
<dbReference type="AlphaFoldDB" id="A0AAN8WQ71"/>
<dbReference type="Gene3D" id="2.30.29.30">
    <property type="entry name" value="Pleckstrin-homology domain (PH domain)/Phosphotyrosine-binding domain (PTB)"/>
    <property type="match status" value="1"/>
</dbReference>
<gene>
    <name evidence="2" type="primary">TBC1D8_1</name>
    <name evidence="2" type="ORF">SK128_005744</name>
</gene>
<accession>A0AAN8WQ71</accession>
<feature type="domain" description="GRAM" evidence="1">
    <location>
        <begin position="1"/>
        <end position="61"/>
    </location>
</feature>
<dbReference type="Pfam" id="PF02893">
    <property type="entry name" value="GRAM"/>
    <property type="match status" value="1"/>
</dbReference>
<dbReference type="InterPro" id="IPR011993">
    <property type="entry name" value="PH-like_dom_sf"/>
</dbReference>
<proteinExistence type="predicted"/>
<dbReference type="EMBL" id="JAXCGZ010015507">
    <property type="protein sequence ID" value="KAK7070167.1"/>
    <property type="molecule type" value="Genomic_DNA"/>
</dbReference>
<reference evidence="2 3" key="1">
    <citation type="submission" date="2023-11" db="EMBL/GenBank/DDBJ databases">
        <title>Halocaridina rubra genome assembly.</title>
        <authorList>
            <person name="Smith C."/>
        </authorList>
    </citation>
    <scope>NUCLEOTIDE SEQUENCE [LARGE SCALE GENOMIC DNA]</scope>
    <source>
        <strain evidence="2">EP-1</strain>
        <tissue evidence="2">Whole</tissue>
    </source>
</reference>
<organism evidence="2 3">
    <name type="scientific">Halocaridina rubra</name>
    <name type="common">Hawaiian red shrimp</name>
    <dbReference type="NCBI Taxonomy" id="373956"/>
    <lineage>
        <taxon>Eukaryota</taxon>
        <taxon>Metazoa</taxon>
        <taxon>Ecdysozoa</taxon>
        <taxon>Arthropoda</taxon>
        <taxon>Crustacea</taxon>
        <taxon>Multicrustacea</taxon>
        <taxon>Malacostraca</taxon>
        <taxon>Eumalacostraca</taxon>
        <taxon>Eucarida</taxon>
        <taxon>Decapoda</taxon>
        <taxon>Pleocyemata</taxon>
        <taxon>Caridea</taxon>
        <taxon>Atyoidea</taxon>
        <taxon>Atyidae</taxon>
        <taxon>Halocaridina</taxon>
    </lineage>
</organism>
<dbReference type="Proteomes" id="UP001381693">
    <property type="component" value="Unassembled WGS sequence"/>
</dbReference>
<feature type="non-terminal residue" evidence="2">
    <location>
        <position position="1"/>
    </location>
</feature>
<evidence type="ECO:0000259" key="1">
    <source>
        <dbReference type="SMART" id="SM00568"/>
    </source>
</evidence>
<name>A0AAN8WQ71_HALRR</name>
<keyword evidence="3" id="KW-1185">Reference proteome</keyword>
<dbReference type="InterPro" id="IPR004182">
    <property type="entry name" value="GRAM"/>
</dbReference>
<sequence length="113" mass="12542">LPLSEKLDGSTECSLWAPYKKSYVSGILYISPNYICFDSKIANLVSIVCPLRAVLSVERVDNVKGNATIRRALFLCTTQTSSSNSFLFNDVGDREFVISKLSEMLGRTIPTKK</sequence>